<dbReference type="EMBL" id="PGOL01000105">
    <property type="protein sequence ID" value="PKI76998.1"/>
    <property type="molecule type" value="Genomic_DNA"/>
</dbReference>
<name>A0A2I0L8H3_PUNGR</name>
<dbReference type="Proteomes" id="UP000233551">
    <property type="component" value="Unassembled WGS sequence"/>
</dbReference>
<protein>
    <submittedName>
        <fullName evidence="2">Uncharacterized protein</fullName>
    </submittedName>
</protein>
<comment type="caution">
    <text evidence="2">The sequence shown here is derived from an EMBL/GenBank/DDBJ whole genome shotgun (WGS) entry which is preliminary data.</text>
</comment>
<feature type="region of interest" description="Disordered" evidence="1">
    <location>
        <begin position="49"/>
        <end position="127"/>
    </location>
</feature>
<accession>A0A2I0L8H3</accession>
<sequence length="127" mass="13806">MRQATSSTYKLSFSDSVRGGSCLFSKVIRDLEKGQRIYAGWLAQLAGGDGRRRRFRRSRSGERIVGAGHSARHVKDAPPPYHQAAETRMARHVSGVGKSRALLGGNNPPVSKPPNPRAGPTFYSSIS</sequence>
<dbReference type="AlphaFoldDB" id="A0A2I0L8H3"/>
<gene>
    <name evidence="2" type="ORF">CRG98_002501</name>
</gene>
<evidence type="ECO:0000256" key="1">
    <source>
        <dbReference type="SAM" id="MobiDB-lite"/>
    </source>
</evidence>
<proteinExistence type="predicted"/>
<evidence type="ECO:0000313" key="3">
    <source>
        <dbReference type="Proteomes" id="UP000233551"/>
    </source>
</evidence>
<evidence type="ECO:0000313" key="2">
    <source>
        <dbReference type="EMBL" id="PKI76998.1"/>
    </source>
</evidence>
<keyword evidence="3" id="KW-1185">Reference proteome</keyword>
<reference evidence="2 3" key="1">
    <citation type="submission" date="2017-11" db="EMBL/GenBank/DDBJ databases">
        <title>De-novo sequencing of pomegranate (Punica granatum L.) genome.</title>
        <authorList>
            <person name="Akparov Z."/>
            <person name="Amiraslanov A."/>
            <person name="Hajiyeva S."/>
            <person name="Abbasov M."/>
            <person name="Kaur K."/>
            <person name="Hamwieh A."/>
            <person name="Solovyev V."/>
            <person name="Salamov A."/>
            <person name="Braich B."/>
            <person name="Kosarev P."/>
            <person name="Mahmoud A."/>
            <person name="Hajiyev E."/>
            <person name="Babayeva S."/>
            <person name="Izzatullayeva V."/>
            <person name="Mammadov A."/>
            <person name="Mammadov A."/>
            <person name="Sharifova S."/>
            <person name="Ojaghi J."/>
            <person name="Eynullazada K."/>
            <person name="Bayramov B."/>
            <person name="Abdulazimova A."/>
            <person name="Shahmuradov I."/>
        </authorList>
    </citation>
    <scope>NUCLEOTIDE SEQUENCE [LARGE SCALE GENOMIC DNA]</scope>
    <source>
        <strain evidence="3">cv. AG2017</strain>
        <tissue evidence="2">Leaf</tissue>
    </source>
</reference>
<organism evidence="2 3">
    <name type="scientific">Punica granatum</name>
    <name type="common">Pomegranate</name>
    <dbReference type="NCBI Taxonomy" id="22663"/>
    <lineage>
        <taxon>Eukaryota</taxon>
        <taxon>Viridiplantae</taxon>
        <taxon>Streptophyta</taxon>
        <taxon>Embryophyta</taxon>
        <taxon>Tracheophyta</taxon>
        <taxon>Spermatophyta</taxon>
        <taxon>Magnoliopsida</taxon>
        <taxon>eudicotyledons</taxon>
        <taxon>Gunneridae</taxon>
        <taxon>Pentapetalae</taxon>
        <taxon>rosids</taxon>
        <taxon>malvids</taxon>
        <taxon>Myrtales</taxon>
        <taxon>Lythraceae</taxon>
        <taxon>Punica</taxon>
    </lineage>
</organism>